<dbReference type="InterPro" id="IPR011990">
    <property type="entry name" value="TPR-like_helical_dom_sf"/>
</dbReference>
<dbReference type="AlphaFoldDB" id="A0A0L8V846"/>
<evidence type="ECO:0000259" key="6">
    <source>
        <dbReference type="Pfam" id="PF07980"/>
    </source>
</evidence>
<gene>
    <name evidence="8" type="ORF">NC99_26040</name>
</gene>
<comment type="similarity">
    <text evidence="2">Belongs to the SusD family.</text>
</comment>
<reference evidence="9" key="1">
    <citation type="submission" date="2015-07" db="EMBL/GenBank/DDBJ databases">
        <title>Genome sequencing of Sunxiuqinia dokdonensis strain SK.</title>
        <authorList>
            <person name="Ahn S."/>
            <person name="Kim B.-C."/>
        </authorList>
    </citation>
    <scope>NUCLEOTIDE SEQUENCE [LARGE SCALE GENOMIC DNA]</scope>
    <source>
        <strain evidence="9">SK</strain>
    </source>
</reference>
<evidence type="ECO:0000313" key="9">
    <source>
        <dbReference type="Proteomes" id="UP000036958"/>
    </source>
</evidence>
<dbReference type="InterPro" id="IPR012944">
    <property type="entry name" value="SusD_RagB_dom"/>
</dbReference>
<protein>
    <submittedName>
        <fullName evidence="8">Membrane protein</fullName>
    </submittedName>
</protein>
<dbReference type="SUPFAM" id="SSF48452">
    <property type="entry name" value="TPR-like"/>
    <property type="match status" value="1"/>
</dbReference>
<sequence>MLGIVSLIGCDDLLETTPTDRISDKVVWESAENVALYINGFYPYIDRYGNFGNSQFSGSLTEGLTETLKYGSYVPGSKAGDANNYVFTPEVMSSTGNLLNTWGTTYERIRRVNEFLVGLETYSKLDEEANKLFEGQARFFRAFLYFQLAKRHGGVILYTDMNLEKNKDRSSAEETWNLIADDLDFAAETLPVVWSGDNAGRVTKGAALAMKSRAMLYAERWQAAKDAADAVLELDTYALVDNYQDAWKGGNSESLLEYNYLITGPNHTFDKDYSTFGEIENQGGSGVPTQEMVESYESKDGTVVDWSPWHVEGGTTATPPYDQLDPRFHATVIYNGSEWMGKTMENSVDGTNGKYMGYREDTYTKGRTVTGYYLRKFRDEEHTDLVTYLSTQTWVEIRLAEVYLNRAEANYRLGNSGPALADINAVRTRAGVGLPALSGITGDELFAAIRKERKIELAYEGHLYWDMRRWKLADDEYNNYRVHGLKISKDPAGYLYEYVDCDLQDRKFLNKTYVFPIPYSELANNSAIEQYDEWK</sequence>
<keyword evidence="5" id="KW-0998">Cell outer membrane</keyword>
<dbReference type="CDD" id="cd08977">
    <property type="entry name" value="SusD"/>
    <property type="match status" value="1"/>
</dbReference>
<evidence type="ECO:0000259" key="7">
    <source>
        <dbReference type="Pfam" id="PF14322"/>
    </source>
</evidence>
<accession>A0A0L8V846</accession>
<dbReference type="GO" id="GO:0009279">
    <property type="term" value="C:cell outer membrane"/>
    <property type="evidence" value="ECO:0007669"/>
    <property type="project" value="UniProtKB-SubCell"/>
</dbReference>
<feature type="domain" description="SusD-like N-terminal" evidence="7">
    <location>
        <begin position="77"/>
        <end position="216"/>
    </location>
</feature>
<comment type="caution">
    <text evidence="8">The sequence shown here is derived from an EMBL/GenBank/DDBJ whole genome shotgun (WGS) entry which is preliminary data.</text>
</comment>
<name>A0A0L8V846_9BACT</name>
<evidence type="ECO:0000256" key="4">
    <source>
        <dbReference type="ARBA" id="ARBA00023136"/>
    </source>
</evidence>
<dbReference type="EMBL" id="LGIA01000159">
    <property type="protein sequence ID" value="KOH44619.1"/>
    <property type="molecule type" value="Genomic_DNA"/>
</dbReference>
<keyword evidence="3" id="KW-0732">Signal</keyword>
<dbReference type="Pfam" id="PF07980">
    <property type="entry name" value="SusD_RagB"/>
    <property type="match status" value="1"/>
</dbReference>
<dbReference type="Proteomes" id="UP000036958">
    <property type="component" value="Unassembled WGS sequence"/>
</dbReference>
<comment type="subcellular location">
    <subcellularLocation>
        <location evidence="1">Cell outer membrane</location>
    </subcellularLocation>
</comment>
<dbReference type="Gene3D" id="1.25.40.390">
    <property type="match status" value="1"/>
</dbReference>
<evidence type="ECO:0000256" key="3">
    <source>
        <dbReference type="ARBA" id="ARBA00022729"/>
    </source>
</evidence>
<evidence type="ECO:0000256" key="5">
    <source>
        <dbReference type="ARBA" id="ARBA00023237"/>
    </source>
</evidence>
<evidence type="ECO:0000313" key="8">
    <source>
        <dbReference type="EMBL" id="KOH44619.1"/>
    </source>
</evidence>
<dbReference type="Pfam" id="PF14322">
    <property type="entry name" value="SusD-like_3"/>
    <property type="match status" value="1"/>
</dbReference>
<organism evidence="8 9">
    <name type="scientific">Sunxiuqinia dokdonensis</name>
    <dbReference type="NCBI Taxonomy" id="1409788"/>
    <lineage>
        <taxon>Bacteria</taxon>
        <taxon>Pseudomonadati</taxon>
        <taxon>Bacteroidota</taxon>
        <taxon>Bacteroidia</taxon>
        <taxon>Marinilabiliales</taxon>
        <taxon>Prolixibacteraceae</taxon>
        <taxon>Sunxiuqinia</taxon>
    </lineage>
</organism>
<dbReference type="PATRIC" id="fig|1409788.3.peg.2685"/>
<dbReference type="InterPro" id="IPR033985">
    <property type="entry name" value="SusD-like_N"/>
</dbReference>
<evidence type="ECO:0000256" key="1">
    <source>
        <dbReference type="ARBA" id="ARBA00004442"/>
    </source>
</evidence>
<feature type="domain" description="RagB/SusD" evidence="6">
    <location>
        <begin position="253"/>
        <end position="534"/>
    </location>
</feature>
<keyword evidence="9" id="KW-1185">Reference proteome</keyword>
<proteinExistence type="inferred from homology"/>
<dbReference type="STRING" id="1409788.NC99_26040"/>
<keyword evidence="4" id="KW-0472">Membrane</keyword>
<evidence type="ECO:0000256" key="2">
    <source>
        <dbReference type="ARBA" id="ARBA00006275"/>
    </source>
</evidence>